<keyword evidence="4" id="KW-0479">Metal-binding</keyword>
<keyword evidence="15" id="KW-1133">Transmembrane helix</keyword>
<comment type="subunit">
    <text evidence="11">The main subunits of the menaquinol:cytochrome c complex are a Rieske-type iron-sulfur protein (QcrA), a cytochrome b (QcrB) and a cytochrome c (QcrC).</text>
</comment>
<dbReference type="GO" id="GO:0016705">
    <property type="term" value="F:oxidoreductase activity, acting on paired donors, with incorporation or reduction of molecular oxygen"/>
    <property type="evidence" value="ECO:0007669"/>
    <property type="project" value="UniProtKB-ARBA"/>
</dbReference>
<keyword evidence="9" id="KW-1015">Disulfide bond</keyword>
<dbReference type="Pfam" id="PF00355">
    <property type="entry name" value="Rieske"/>
    <property type="match status" value="1"/>
</dbReference>
<evidence type="ECO:0000256" key="3">
    <source>
        <dbReference type="ARBA" id="ARBA00022714"/>
    </source>
</evidence>
<evidence type="ECO:0000256" key="1">
    <source>
        <dbReference type="ARBA" id="ARBA00010651"/>
    </source>
</evidence>
<dbReference type="PROSITE" id="PS51296">
    <property type="entry name" value="RIESKE"/>
    <property type="match status" value="1"/>
</dbReference>
<dbReference type="AlphaFoldDB" id="A0A917G1D7"/>
<evidence type="ECO:0000256" key="14">
    <source>
        <dbReference type="ARBA" id="ARBA00076330"/>
    </source>
</evidence>
<dbReference type="InterPro" id="IPR017941">
    <property type="entry name" value="Rieske_2Fe-2S"/>
</dbReference>
<evidence type="ECO:0000256" key="10">
    <source>
        <dbReference type="ARBA" id="ARBA00055683"/>
    </source>
</evidence>
<evidence type="ECO:0000259" key="16">
    <source>
        <dbReference type="PROSITE" id="PS51296"/>
    </source>
</evidence>
<dbReference type="Gene3D" id="1.20.5.700">
    <property type="entry name" value="Single helix bin"/>
    <property type="match status" value="1"/>
</dbReference>
<dbReference type="InterPro" id="IPR014349">
    <property type="entry name" value="Rieske_Fe-S_prot"/>
</dbReference>
<feature type="domain" description="Rieske" evidence="16">
    <location>
        <begin position="53"/>
        <end position="158"/>
    </location>
</feature>
<evidence type="ECO:0000313" key="17">
    <source>
        <dbReference type="EMBL" id="GGG17563.1"/>
    </source>
</evidence>
<dbReference type="InterPro" id="IPR006311">
    <property type="entry name" value="TAT_signal"/>
</dbReference>
<keyword evidence="7" id="KW-0408">Iron</keyword>
<accession>A0A917G1D7</accession>
<evidence type="ECO:0000256" key="13">
    <source>
        <dbReference type="ARBA" id="ARBA00075320"/>
    </source>
</evidence>
<evidence type="ECO:0000256" key="4">
    <source>
        <dbReference type="ARBA" id="ARBA00022723"/>
    </source>
</evidence>
<dbReference type="SUPFAM" id="SSF50022">
    <property type="entry name" value="ISP domain"/>
    <property type="match status" value="1"/>
</dbReference>
<protein>
    <recommendedName>
        <fullName evidence="12">Menaquinol:cytochrome c reductase iron-sulfur subunit</fullName>
    </recommendedName>
    <alternativeName>
        <fullName evidence="14">Cytochrome bc complex, iron-sulfur subunit</fullName>
    </alternativeName>
    <alternativeName>
        <fullName evidence="13">Rieske iron-sulfur protein QcrA</fullName>
    </alternativeName>
</protein>
<organism evidence="17 18">
    <name type="scientific">Lysinibacillus alkalisoli</name>
    <dbReference type="NCBI Taxonomy" id="1911548"/>
    <lineage>
        <taxon>Bacteria</taxon>
        <taxon>Bacillati</taxon>
        <taxon>Bacillota</taxon>
        <taxon>Bacilli</taxon>
        <taxon>Bacillales</taxon>
        <taxon>Bacillaceae</taxon>
        <taxon>Lysinibacillus</taxon>
    </lineage>
</organism>
<reference evidence="17" key="2">
    <citation type="submission" date="2020-09" db="EMBL/GenBank/DDBJ databases">
        <authorList>
            <person name="Sun Q."/>
            <person name="Zhou Y."/>
        </authorList>
    </citation>
    <scope>NUCLEOTIDE SEQUENCE</scope>
    <source>
        <strain evidence="17">CGMCC 1.15760</strain>
    </source>
</reference>
<keyword evidence="8" id="KW-0411">Iron-sulfur</keyword>
<sequence>MSNNRVSRRQFLNYTLTGVGGFMAAGMLTPMIRFAIDPVLQHKGAGDFLPTSQKVAELTDTPVKVSFSFEQVDAWYKSEVSAMAWVYKEGDKVIALSPVCKHLGCTVGWEGSPSHKNEFFCACHAGRYTKDGGNIEGTPPQGPLDQYEVEEKDGLLYLGPIIPNTLVKK</sequence>
<keyword evidence="15" id="KW-0812">Transmembrane</keyword>
<dbReference type="PROSITE" id="PS51318">
    <property type="entry name" value="TAT"/>
    <property type="match status" value="1"/>
</dbReference>
<evidence type="ECO:0000256" key="5">
    <source>
        <dbReference type="ARBA" id="ARBA00022982"/>
    </source>
</evidence>
<proteinExistence type="inferred from homology"/>
<dbReference type="FunFam" id="2.102.10.10:FF:000006">
    <property type="entry name" value="Menaquinol-cytochrome c reductase, iron-sulfur subunit"/>
    <property type="match status" value="1"/>
</dbReference>
<evidence type="ECO:0000256" key="11">
    <source>
        <dbReference type="ARBA" id="ARBA00064458"/>
    </source>
</evidence>
<keyword evidence="15" id="KW-0472">Membrane</keyword>
<keyword evidence="18" id="KW-1185">Reference proteome</keyword>
<keyword evidence="2" id="KW-0813">Transport</keyword>
<evidence type="ECO:0000256" key="15">
    <source>
        <dbReference type="SAM" id="Phobius"/>
    </source>
</evidence>
<reference evidence="17" key="1">
    <citation type="journal article" date="2014" name="Int. J. Syst. Evol. Microbiol.">
        <title>Complete genome sequence of Corynebacterium casei LMG S-19264T (=DSM 44701T), isolated from a smear-ripened cheese.</title>
        <authorList>
            <consortium name="US DOE Joint Genome Institute (JGI-PGF)"/>
            <person name="Walter F."/>
            <person name="Albersmeier A."/>
            <person name="Kalinowski J."/>
            <person name="Ruckert C."/>
        </authorList>
    </citation>
    <scope>NUCLEOTIDE SEQUENCE</scope>
    <source>
        <strain evidence="17">CGMCC 1.15760</strain>
    </source>
</reference>
<dbReference type="CDD" id="cd03467">
    <property type="entry name" value="Rieske"/>
    <property type="match status" value="1"/>
</dbReference>
<dbReference type="GO" id="GO:0051537">
    <property type="term" value="F:2 iron, 2 sulfur cluster binding"/>
    <property type="evidence" value="ECO:0007669"/>
    <property type="project" value="UniProtKB-KW"/>
</dbReference>
<evidence type="ECO:0000256" key="12">
    <source>
        <dbReference type="ARBA" id="ARBA00067741"/>
    </source>
</evidence>
<comment type="similarity">
    <text evidence="1">Belongs to the Rieske iron-sulfur protein family.</text>
</comment>
<evidence type="ECO:0000256" key="2">
    <source>
        <dbReference type="ARBA" id="ARBA00022448"/>
    </source>
</evidence>
<dbReference type="InterPro" id="IPR036922">
    <property type="entry name" value="Rieske_2Fe-2S_sf"/>
</dbReference>
<dbReference type="GO" id="GO:0004497">
    <property type="term" value="F:monooxygenase activity"/>
    <property type="evidence" value="ECO:0007669"/>
    <property type="project" value="UniProtKB-ARBA"/>
</dbReference>
<feature type="transmembrane region" description="Helical" evidence="15">
    <location>
        <begin position="12"/>
        <end position="32"/>
    </location>
</feature>
<evidence type="ECO:0000313" key="18">
    <source>
        <dbReference type="Proteomes" id="UP000616608"/>
    </source>
</evidence>
<dbReference type="GO" id="GO:0046872">
    <property type="term" value="F:metal ion binding"/>
    <property type="evidence" value="ECO:0007669"/>
    <property type="project" value="UniProtKB-KW"/>
</dbReference>
<evidence type="ECO:0000256" key="7">
    <source>
        <dbReference type="ARBA" id="ARBA00023004"/>
    </source>
</evidence>
<name>A0A917G1D7_9BACI</name>
<dbReference type="EMBL" id="BMJT01000003">
    <property type="protein sequence ID" value="GGG17563.1"/>
    <property type="molecule type" value="Genomic_DNA"/>
</dbReference>
<keyword evidence="5" id="KW-0249">Electron transport</keyword>
<keyword evidence="3" id="KW-0001">2Fe-2S</keyword>
<evidence type="ECO:0000256" key="9">
    <source>
        <dbReference type="ARBA" id="ARBA00023157"/>
    </source>
</evidence>
<evidence type="ECO:0000256" key="6">
    <source>
        <dbReference type="ARBA" id="ARBA00023002"/>
    </source>
</evidence>
<dbReference type="RefSeq" id="WP_188613928.1">
    <property type="nucleotide sequence ID" value="NZ_BMJT01000003.1"/>
</dbReference>
<dbReference type="Gene3D" id="2.102.10.10">
    <property type="entry name" value="Rieske [2Fe-2S] iron-sulphur domain"/>
    <property type="match status" value="1"/>
</dbReference>
<evidence type="ECO:0000256" key="8">
    <source>
        <dbReference type="ARBA" id="ARBA00023014"/>
    </source>
</evidence>
<dbReference type="PANTHER" id="PTHR10134">
    <property type="entry name" value="CYTOCHROME B-C1 COMPLEX SUBUNIT RIESKE, MITOCHONDRIAL"/>
    <property type="match status" value="1"/>
</dbReference>
<comment type="caution">
    <text evidence="17">The sequence shown here is derived from an EMBL/GenBank/DDBJ whole genome shotgun (WGS) entry which is preliminary data.</text>
</comment>
<comment type="function">
    <text evidence="10">Component of the menaquinol:cytochrome c reductase complex. The Rieske protein is a high potential 2Fe-2S protein.</text>
</comment>
<dbReference type="Proteomes" id="UP000616608">
    <property type="component" value="Unassembled WGS sequence"/>
</dbReference>
<gene>
    <name evidence="17" type="primary">qcrA</name>
    <name evidence="17" type="ORF">GCM10007425_09950</name>
</gene>
<keyword evidence="6" id="KW-0560">Oxidoreductase</keyword>